<dbReference type="Proteomes" id="UP001305779">
    <property type="component" value="Unassembled WGS sequence"/>
</dbReference>
<proteinExistence type="predicted"/>
<sequence length="353" mass="37975">MAQPKTTPQWTISPNNGLDSLQLNPSAPIPQLGEKDCLIEIEAISLNYRDVAIPTGRYPMAHKDNVVPCSDGAGKILATGSKVTLHNVGDAVCTLFNQGHLSGFMTPAIRKTSLGSQNDGVLRRYAVFPETGLVPAPRRFSMLEASTLPCAAVTAWNALTGVAGRTVQEGDWVLVQGTGGVSLFAAQIALAMGAKVIATTSADAKAEELKKFGIQHIINYKEDENWGETARSLTPNSEGVHHIIEVGGETTMAQSLKAIRYEGVISLIGFLGGKPGEQKTSYEDCLKAICLVRGISVGSRDQFVAMNEFIDKHDIKPVIDKRVFGFEEAREAYQHMLDAKHWGKICIKGAGVS</sequence>
<reference evidence="2 3" key="1">
    <citation type="journal article" date="2023" name="G3 (Bethesda)">
        <title>A chromosome-level genome assembly of Zasmidium syzygii isolated from banana leaves.</title>
        <authorList>
            <person name="van Westerhoven A.C."/>
            <person name="Mehrabi R."/>
            <person name="Talebi R."/>
            <person name="Steentjes M.B.F."/>
            <person name="Corcolon B."/>
            <person name="Chong P.A."/>
            <person name="Kema G.H.J."/>
            <person name="Seidl M.F."/>
        </authorList>
    </citation>
    <scope>NUCLEOTIDE SEQUENCE [LARGE SCALE GENOMIC DNA]</scope>
    <source>
        <strain evidence="2 3">P124</strain>
    </source>
</reference>
<dbReference type="InterPro" id="IPR011032">
    <property type="entry name" value="GroES-like_sf"/>
</dbReference>
<evidence type="ECO:0000313" key="3">
    <source>
        <dbReference type="Proteomes" id="UP001305779"/>
    </source>
</evidence>
<name>A0ABR0EJG4_ZASCE</name>
<evidence type="ECO:0000313" key="2">
    <source>
        <dbReference type="EMBL" id="KAK4501386.1"/>
    </source>
</evidence>
<dbReference type="SUPFAM" id="SSF50129">
    <property type="entry name" value="GroES-like"/>
    <property type="match status" value="1"/>
</dbReference>
<dbReference type="Gene3D" id="3.40.50.720">
    <property type="entry name" value="NAD(P)-binding Rossmann-like Domain"/>
    <property type="match status" value="1"/>
</dbReference>
<dbReference type="Pfam" id="PF00107">
    <property type="entry name" value="ADH_zinc_N"/>
    <property type="match status" value="1"/>
</dbReference>
<protein>
    <recommendedName>
        <fullName evidence="1">Enoyl reductase (ER) domain-containing protein</fullName>
    </recommendedName>
</protein>
<feature type="domain" description="Enoyl reductase (ER)" evidence="1">
    <location>
        <begin position="17"/>
        <end position="347"/>
    </location>
</feature>
<dbReference type="InterPro" id="IPR013149">
    <property type="entry name" value="ADH-like_C"/>
</dbReference>
<comment type="caution">
    <text evidence="2">The sequence shown here is derived from an EMBL/GenBank/DDBJ whole genome shotgun (WGS) entry which is preliminary data.</text>
</comment>
<dbReference type="PANTHER" id="PTHR45033">
    <property type="match status" value="1"/>
</dbReference>
<dbReference type="InterPro" id="IPR052711">
    <property type="entry name" value="Zinc_ADH-like"/>
</dbReference>
<keyword evidence="3" id="KW-1185">Reference proteome</keyword>
<evidence type="ECO:0000259" key="1">
    <source>
        <dbReference type="SMART" id="SM00829"/>
    </source>
</evidence>
<organism evidence="2 3">
    <name type="scientific">Zasmidium cellare</name>
    <name type="common">Wine cellar mold</name>
    <name type="synonym">Racodium cellare</name>
    <dbReference type="NCBI Taxonomy" id="395010"/>
    <lineage>
        <taxon>Eukaryota</taxon>
        <taxon>Fungi</taxon>
        <taxon>Dikarya</taxon>
        <taxon>Ascomycota</taxon>
        <taxon>Pezizomycotina</taxon>
        <taxon>Dothideomycetes</taxon>
        <taxon>Dothideomycetidae</taxon>
        <taxon>Mycosphaerellales</taxon>
        <taxon>Mycosphaerellaceae</taxon>
        <taxon>Zasmidium</taxon>
    </lineage>
</organism>
<dbReference type="Gene3D" id="3.90.180.10">
    <property type="entry name" value="Medium-chain alcohol dehydrogenases, catalytic domain"/>
    <property type="match status" value="1"/>
</dbReference>
<dbReference type="SUPFAM" id="SSF51735">
    <property type="entry name" value="NAD(P)-binding Rossmann-fold domains"/>
    <property type="match status" value="1"/>
</dbReference>
<dbReference type="InterPro" id="IPR036291">
    <property type="entry name" value="NAD(P)-bd_dom_sf"/>
</dbReference>
<dbReference type="Pfam" id="PF08240">
    <property type="entry name" value="ADH_N"/>
    <property type="match status" value="1"/>
</dbReference>
<dbReference type="InterPro" id="IPR013154">
    <property type="entry name" value="ADH-like_N"/>
</dbReference>
<dbReference type="CDD" id="cd08276">
    <property type="entry name" value="MDR7"/>
    <property type="match status" value="1"/>
</dbReference>
<accession>A0ABR0EJG4</accession>
<gene>
    <name evidence="2" type="ORF">PRZ48_007195</name>
</gene>
<dbReference type="EMBL" id="JAXOVC010000005">
    <property type="protein sequence ID" value="KAK4501386.1"/>
    <property type="molecule type" value="Genomic_DNA"/>
</dbReference>
<dbReference type="PANTHER" id="PTHR45033:SF2">
    <property type="entry name" value="ZINC-TYPE ALCOHOL DEHYDROGENASE-LIKE PROTEIN C1773.06C"/>
    <property type="match status" value="1"/>
</dbReference>
<dbReference type="InterPro" id="IPR020843">
    <property type="entry name" value="ER"/>
</dbReference>
<dbReference type="SMART" id="SM00829">
    <property type="entry name" value="PKS_ER"/>
    <property type="match status" value="1"/>
</dbReference>